<evidence type="ECO:0000313" key="1">
    <source>
        <dbReference type="EMBL" id="MBA0879007.1"/>
    </source>
</evidence>
<gene>
    <name evidence="1" type="ORF">Goshw_013256</name>
</gene>
<dbReference type="EMBL" id="JABFAF010273716">
    <property type="protein sequence ID" value="MBA0879007.1"/>
    <property type="molecule type" value="Genomic_DNA"/>
</dbReference>
<organism evidence="1 2">
    <name type="scientific">Gossypium schwendimanii</name>
    <name type="common">Cotton</name>
    <dbReference type="NCBI Taxonomy" id="34291"/>
    <lineage>
        <taxon>Eukaryota</taxon>
        <taxon>Viridiplantae</taxon>
        <taxon>Streptophyta</taxon>
        <taxon>Embryophyta</taxon>
        <taxon>Tracheophyta</taxon>
        <taxon>Spermatophyta</taxon>
        <taxon>Magnoliopsida</taxon>
        <taxon>eudicotyledons</taxon>
        <taxon>Gunneridae</taxon>
        <taxon>Pentapetalae</taxon>
        <taxon>rosids</taxon>
        <taxon>malvids</taxon>
        <taxon>Malvales</taxon>
        <taxon>Malvaceae</taxon>
        <taxon>Malvoideae</taxon>
        <taxon>Gossypium</taxon>
    </lineage>
</organism>
<name>A0A7J9N7A2_GOSSC</name>
<dbReference type="Proteomes" id="UP000593576">
    <property type="component" value="Unassembled WGS sequence"/>
</dbReference>
<evidence type="ECO:0000313" key="2">
    <source>
        <dbReference type="Proteomes" id="UP000593576"/>
    </source>
</evidence>
<feature type="non-terminal residue" evidence="1">
    <location>
        <position position="31"/>
    </location>
</feature>
<proteinExistence type="predicted"/>
<dbReference type="AlphaFoldDB" id="A0A7J9N7A2"/>
<comment type="caution">
    <text evidence="1">The sequence shown here is derived from an EMBL/GenBank/DDBJ whole genome shotgun (WGS) entry which is preliminary data.</text>
</comment>
<keyword evidence="2" id="KW-1185">Reference proteome</keyword>
<sequence>MELVLAVRWSFSLAVSGSGFLQVLPMLEAAV</sequence>
<reference evidence="1 2" key="1">
    <citation type="journal article" date="2019" name="Genome Biol. Evol.">
        <title>Insights into the evolution of the New World diploid cottons (Gossypium, subgenus Houzingenia) based on genome sequencing.</title>
        <authorList>
            <person name="Grover C.E."/>
            <person name="Arick M.A. 2nd"/>
            <person name="Thrash A."/>
            <person name="Conover J.L."/>
            <person name="Sanders W.S."/>
            <person name="Peterson D.G."/>
            <person name="Frelichowski J.E."/>
            <person name="Scheffler J.A."/>
            <person name="Scheffler B.E."/>
            <person name="Wendel J.F."/>
        </authorList>
    </citation>
    <scope>NUCLEOTIDE SEQUENCE [LARGE SCALE GENOMIC DNA]</scope>
    <source>
        <strain evidence="1">1</strain>
        <tissue evidence="1">Leaf</tissue>
    </source>
</reference>
<accession>A0A7J9N7A2</accession>
<protein>
    <submittedName>
        <fullName evidence="1">Uncharacterized protein</fullName>
    </submittedName>
</protein>